<organism evidence="1 2">
    <name type="scientific">Zunongwangia pacifica</name>
    <dbReference type="NCBI Taxonomy" id="2911062"/>
    <lineage>
        <taxon>Bacteria</taxon>
        <taxon>Pseudomonadati</taxon>
        <taxon>Bacteroidota</taxon>
        <taxon>Flavobacteriia</taxon>
        <taxon>Flavobacteriales</taxon>
        <taxon>Flavobacteriaceae</taxon>
        <taxon>Zunongwangia</taxon>
    </lineage>
</organism>
<dbReference type="PIRSF" id="PIRSF008502">
    <property type="entry name" value="UCP008502"/>
    <property type="match status" value="1"/>
</dbReference>
<dbReference type="AlphaFoldDB" id="A0A9X1ZTD8"/>
<evidence type="ECO:0000313" key="1">
    <source>
        <dbReference type="EMBL" id="MCL6217373.1"/>
    </source>
</evidence>
<name>A0A9X1ZTD8_9FLAO</name>
<evidence type="ECO:0000313" key="2">
    <source>
        <dbReference type="Proteomes" id="UP001139521"/>
    </source>
</evidence>
<sequence length="180" mass="20727">MRTYIAILKGINVGGHKKIMMADLREILSEIACFGEIKTYIQSGNIVFSASEENTDILENLIQEKIANHYGFQVSTIVLSKERLTCVIDNNPYAKEDIKRLHCCFLKTEPILEHRQKLENFDASPDAFKVEKNRMYICCATERYSKSNINNNVAEKLLKIDCTTRNWKTCIKLLEMVKSL</sequence>
<dbReference type="Gene3D" id="3.30.70.1280">
    <property type="entry name" value="SP0830-like domains"/>
    <property type="match status" value="1"/>
</dbReference>
<dbReference type="InterPro" id="IPR012545">
    <property type="entry name" value="DUF1697"/>
</dbReference>
<protein>
    <submittedName>
        <fullName evidence="1">DUF1697 domain-containing protein</fullName>
    </submittedName>
</protein>
<dbReference type="RefSeq" id="WP_249600357.1">
    <property type="nucleotide sequence ID" value="NZ_JAKHSK010000003.1"/>
</dbReference>
<dbReference type="PANTHER" id="PTHR36439">
    <property type="entry name" value="BLL4334 PROTEIN"/>
    <property type="match status" value="1"/>
</dbReference>
<dbReference type="Gene3D" id="3.30.70.1260">
    <property type="entry name" value="bacterial protein sp0830 like"/>
    <property type="match status" value="1"/>
</dbReference>
<dbReference type="PANTHER" id="PTHR36439:SF1">
    <property type="entry name" value="DUF1697 DOMAIN-CONTAINING PROTEIN"/>
    <property type="match status" value="1"/>
</dbReference>
<dbReference type="Proteomes" id="UP001139521">
    <property type="component" value="Unassembled WGS sequence"/>
</dbReference>
<dbReference type="Pfam" id="PF08002">
    <property type="entry name" value="DUF1697"/>
    <property type="match status" value="1"/>
</dbReference>
<reference evidence="1" key="1">
    <citation type="submission" date="2022-01" db="EMBL/GenBank/DDBJ databases">
        <title>Genome sequencing of Zunongwangia sp. M21534 genome.</title>
        <authorList>
            <person name="Chen Y."/>
            <person name="Dong C."/>
            <person name="Shao Z."/>
        </authorList>
    </citation>
    <scope>NUCLEOTIDE SEQUENCE</scope>
    <source>
        <strain evidence="1">MCCC M21534</strain>
    </source>
</reference>
<dbReference type="SUPFAM" id="SSF160379">
    <property type="entry name" value="SP0830-like"/>
    <property type="match status" value="1"/>
</dbReference>
<accession>A0A9X1ZTD8</accession>
<comment type="caution">
    <text evidence="1">The sequence shown here is derived from an EMBL/GenBank/DDBJ whole genome shotgun (WGS) entry which is preliminary data.</text>
</comment>
<gene>
    <name evidence="1" type="ORF">L1967_03610</name>
</gene>
<dbReference type="EMBL" id="JAKHSK010000003">
    <property type="protein sequence ID" value="MCL6217373.1"/>
    <property type="molecule type" value="Genomic_DNA"/>
</dbReference>
<proteinExistence type="predicted"/>
<keyword evidence="2" id="KW-1185">Reference proteome</keyword>